<dbReference type="Proteomes" id="UP000489351">
    <property type="component" value="Unassembled WGS sequence"/>
</dbReference>
<protein>
    <submittedName>
        <fullName evidence="3">Uncharacterized protein</fullName>
    </submittedName>
</protein>
<organism evidence="3 4">
    <name type="scientific">Chlorobium phaeovibrioides</name>
    <dbReference type="NCBI Taxonomy" id="1094"/>
    <lineage>
        <taxon>Bacteria</taxon>
        <taxon>Pseudomonadati</taxon>
        <taxon>Chlorobiota</taxon>
        <taxon>Chlorobiia</taxon>
        <taxon>Chlorobiales</taxon>
        <taxon>Chlorobiaceae</taxon>
        <taxon>Chlorobium/Pelodictyon group</taxon>
        <taxon>Chlorobium</taxon>
    </lineage>
</organism>
<dbReference type="Proteomes" id="UP000279908">
    <property type="component" value="Unassembled WGS sequence"/>
</dbReference>
<proteinExistence type="predicted"/>
<reference evidence="3 4" key="1">
    <citation type="submission" date="2018-12" db="EMBL/GenBank/DDBJ databases">
        <authorList>
            <person name="Lunina O.N."/>
            <person name="Grouzdev D.S."/>
            <person name="Gorlenko V.M."/>
            <person name="Savvichev A.S."/>
        </authorList>
    </citation>
    <scope>NUCLEOTIDE SEQUENCE [LARGE SCALE GENOMIC DNA]</scope>
    <source>
        <strain evidence="3 4">BrKhr-17</strain>
    </source>
</reference>
<dbReference type="InterPro" id="IPR036388">
    <property type="entry name" value="WH-like_DNA-bd_sf"/>
</dbReference>
<dbReference type="EMBL" id="RXYK01000008">
    <property type="protein sequence ID" value="RTY37742.1"/>
    <property type="molecule type" value="Genomic_DNA"/>
</dbReference>
<accession>A0A432AU02</accession>
<reference evidence="2 6" key="3">
    <citation type="submission" date="2019-11" db="EMBL/GenBank/DDBJ databases">
        <title>Green- and brown-colored morphotypes of Chlorobia in the stratified aquatic ecosystems of Kandalaksha Gulf (White Sea): A model for study of the accessory genome evolution.</title>
        <authorList>
            <person name="Grouzdev D.S."/>
        </authorList>
    </citation>
    <scope>NUCLEOTIDE SEQUENCE [LARGE SCALE GENOMIC DNA]</scope>
    <source>
        <strain evidence="2 6">ZM</strain>
    </source>
</reference>
<dbReference type="Proteomes" id="UP000327458">
    <property type="component" value="Unassembled WGS sequence"/>
</dbReference>
<sequence>MANTRNAADLQNEVARLRQTVKNNDAELERVAGARGNSRSALLVLLDQLHALPIDPEKRRSMTSICLQLADQQKLEEHLGVDLTRSDYAFILRLQEKHTGLNRRELKIALFIKLNYSTIEIARSVGISTRGMESIRYRMHKKLGLKLHQSIKTYLGEL</sequence>
<dbReference type="AlphaFoldDB" id="A0A432AU02"/>
<keyword evidence="6" id="KW-1185">Reference proteome</keyword>
<dbReference type="GO" id="GO:0003677">
    <property type="term" value="F:DNA binding"/>
    <property type="evidence" value="ECO:0007669"/>
    <property type="project" value="InterPro"/>
</dbReference>
<dbReference type="EMBL" id="WUBZ01000008">
    <property type="protein sequence ID" value="MWV54155.1"/>
    <property type="molecule type" value="Genomic_DNA"/>
</dbReference>
<dbReference type="Gene3D" id="1.10.10.10">
    <property type="entry name" value="Winged helix-like DNA-binding domain superfamily/Winged helix DNA-binding domain"/>
    <property type="match status" value="1"/>
</dbReference>
<dbReference type="RefSeq" id="WP_126342648.1">
    <property type="nucleotide sequence ID" value="NZ_CP041698.1"/>
</dbReference>
<gene>
    <name evidence="3" type="ORF">EKD02_06355</name>
    <name evidence="1" type="ORF">FP507_00750</name>
    <name evidence="2" type="ORF">GJ685_03635</name>
</gene>
<reference evidence="1 5" key="2">
    <citation type="submission" date="2019-07" db="EMBL/GenBank/DDBJ databases">
        <title>Draft genome Sequence of Chlorobium phaeovibrioides sp. strain PhvTcv-s14, from the Phylum Chlorobi.</title>
        <authorList>
            <person name="Babenko V."/>
            <person name="Boldyreva D."/>
            <person name="Kanygina A."/>
            <person name="Selezneva O."/>
            <person name="Akopiyan T."/>
            <person name="Lunina O."/>
        </authorList>
    </citation>
    <scope>NUCLEOTIDE SEQUENCE [LARGE SCALE GENOMIC DNA]</scope>
    <source>
        <strain evidence="1 5">GrTcv12</strain>
    </source>
</reference>
<evidence type="ECO:0000313" key="2">
    <source>
        <dbReference type="EMBL" id="MWV54155.1"/>
    </source>
</evidence>
<dbReference type="EMBL" id="VMRG01000001">
    <property type="protein sequence ID" value="KAA6231801.1"/>
    <property type="molecule type" value="Genomic_DNA"/>
</dbReference>
<comment type="caution">
    <text evidence="3">The sequence shown here is derived from an EMBL/GenBank/DDBJ whole genome shotgun (WGS) entry which is preliminary data.</text>
</comment>
<dbReference type="InterPro" id="IPR016032">
    <property type="entry name" value="Sig_transdc_resp-reg_C-effctor"/>
</dbReference>
<evidence type="ECO:0000313" key="1">
    <source>
        <dbReference type="EMBL" id="KAA6231801.1"/>
    </source>
</evidence>
<evidence type="ECO:0000313" key="5">
    <source>
        <dbReference type="Proteomes" id="UP000327458"/>
    </source>
</evidence>
<evidence type="ECO:0000313" key="6">
    <source>
        <dbReference type="Proteomes" id="UP000489351"/>
    </source>
</evidence>
<dbReference type="GO" id="GO:0006355">
    <property type="term" value="P:regulation of DNA-templated transcription"/>
    <property type="evidence" value="ECO:0007669"/>
    <property type="project" value="InterPro"/>
</dbReference>
<evidence type="ECO:0000313" key="4">
    <source>
        <dbReference type="Proteomes" id="UP000279908"/>
    </source>
</evidence>
<evidence type="ECO:0000313" key="3">
    <source>
        <dbReference type="EMBL" id="RTY37742.1"/>
    </source>
</evidence>
<name>A0A432AU02_CHLPH</name>
<dbReference type="SUPFAM" id="SSF46894">
    <property type="entry name" value="C-terminal effector domain of the bipartite response regulators"/>
    <property type="match status" value="1"/>
</dbReference>